<keyword evidence="3" id="KW-0677">Repeat</keyword>
<evidence type="ECO:0000256" key="3">
    <source>
        <dbReference type="ARBA" id="ARBA00022737"/>
    </source>
</evidence>
<gene>
    <name evidence="5" type="ORF">MATL_G00129360</name>
</gene>
<dbReference type="Pfam" id="PF05782">
    <property type="entry name" value="ECM1"/>
    <property type="match status" value="1"/>
</dbReference>
<dbReference type="AlphaFoldDB" id="A0A9D3TAC4"/>
<dbReference type="EMBL" id="JAFDVH010000010">
    <property type="protein sequence ID" value="KAG7469488.1"/>
    <property type="molecule type" value="Genomic_DNA"/>
</dbReference>
<dbReference type="PANTHER" id="PTHR16776:SF3">
    <property type="entry name" value="EXTRACELLULAR MATRIX PROTEIN 1"/>
    <property type="match status" value="1"/>
</dbReference>
<dbReference type="InterPro" id="IPR008605">
    <property type="entry name" value="ECM1"/>
</dbReference>
<feature type="signal peptide" evidence="4">
    <location>
        <begin position="1"/>
        <end position="22"/>
    </location>
</feature>
<dbReference type="PANTHER" id="PTHR16776">
    <property type="entry name" value="EXTRACELLULAR MATRIX PROTEIN 1"/>
    <property type="match status" value="1"/>
</dbReference>
<sequence length="522" mass="59222">MGSVILESSLVVAALLAFGCLALEDEPDIAQREVTFDLSEILGVKGASQPDPHLTQREVTFDLEDLWEPIELPEADPDVNQRDVIFDLPKILRERGSRRGESDMAQREVTLELDSGFKDMGPPVFGPRSFREPRVPFPPARPSLDNLPAICLHGAGRPRYPHHSLPQSGFGHLHRYADAIHRVESWYSVCCQGNKTQEQTLCCAQQAWEHALSQFCEEEFSIKTRHYHCCKEEEEARWSCFEKDAPNRSYLPTSDGSVTLQSPPEPGFTWNPDACQRSETSMAPRSFRKVPGFNFPPGRPTSSNIKWVCRLRKMRPRYNPKCLPSNAYGWLARQSKTINRLEKGLKQCCKGQNEVLACADGKWRDVMDRYCKEERSVKDSQFPCCKIAEGPERYSCFSSRAPYPEYNYEMLQREVSDSYLDLGLICHTHKQLTKRLPVQLPIKSIVKQCCHLPKTNRNGCVQDKLNDVLESKCAADKPLPPAFPPNCCTESSRADFSCLFNMLIEALKKVTTSPGYKKCPLP</sequence>
<name>A0A9D3TAC4_MEGAT</name>
<dbReference type="Gene3D" id="1.10.246.10">
    <property type="match status" value="3"/>
</dbReference>
<feature type="chain" id="PRO_5038614971" description="Extracellular matrix protein 1" evidence="4">
    <location>
        <begin position="23"/>
        <end position="522"/>
    </location>
</feature>
<dbReference type="SUPFAM" id="SSF48552">
    <property type="entry name" value="Serum albumin-like"/>
    <property type="match status" value="3"/>
</dbReference>
<accession>A0A9D3TAC4</accession>
<evidence type="ECO:0000256" key="1">
    <source>
        <dbReference type="ARBA" id="ARBA00004613"/>
    </source>
</evidence>
<organism evidence="5 6">
    <name type="scientific">Megalops atlanticus</name>
    <name type="common">Tarpon</name>
    <name type="synonym">Clupea gigantea</name>
    <dbReference type="NCBI Taxonomy" id="7932"/>
    <lineage>
        <taxon>Eukaryota</taxon>
        <taxon>Metazoa</taxon>
        <taxon>Chordata</taxon>
        <taxon>Craniata</taxon>
        <taxon>Vertebrata</taxon>
        <taxon>Euteleostomi</taxon>
        <taxon>Actinopterygii</taxon>
        <taxon>Neopterygii</taxon>
        <taxon>Teleostei</taxon>
        <taxon>Elopiformes</taxon>
        <taxon>Megalopidae</taxon>
        <taxon>Megalops</taxon>
    </lineage>
</organism>
<evidence type="ECO:0000313" key="5">
    <source>
        <dbReference type="EMBL" id="KAG7469488.1"/>
    </source>
</evidence>
<evidence type="ECO:0000313" key="6">
    <source>
        <dbReference type="Proteomes" id="UP001046870"/>
    </source>
</evidence>
<keyword evidence="6" id="KW-1185">Reference proteome</keyword>
<evidence type="ECO:0008006" key="7">
    <source>
        <dbReference type="Google" id="ProtNLM"/>
    </source>
</evidence>
<reference evidence="5" key="1">
    <citation type="submission" date="2021-01" db="EMBL/GenBank/DDBJ databases">
        <authorList>
            <person name="Zahm M."/>
            <person name="Roques C."/>
            <person name="Cabau C."/>
            <person name="Klopp C."/>
            <person name="Donnadieu C."/>
            <person name="Jouanno E."/>
            <person name="Lampietro C."/>
            <person name="Louis A."/>
            <person name="Herpin A."/>
            <person name="Echchiki A."/>
            <person name="Berthelot C."/>
            <person name="Parey E."/>
            <person name="Roest-Crollius H."/>
            <person name="Braasch I."/>
            <person name="Postlethwait J."/>
            <person name="Bobe J."/>
            <person name="Montfort J."/>
            <person name="Bouchez O."/>
            <person name="Begum T."/>
            <person name="Mejri S."/>
            <person name="Adams A."/>
            <person name="Chen W.-J."/>
            <person name="Guiguen Y."/>
        </authorList>
    </citation>
    <scope>NUCLEOTIDE SEQUENCE</scope>
    <source>
        <strain evidence="5">YG-15Mar2019-1</strain>
        <tissue evidence="5">Brain</tissue>
    </source>
</reference>
<keyword evidence="4" id="KW-0732">Signal</keyword>
<dbReference type="InterPro" id="IPR020858">
    <property type="entry name" value="Serum_albumin-like"/>
</dbReference>
<dbReference type="Proteomes" id="UP001046870">
    <property type="component" value="Chromosome 10"/>
</dbReference>
<evidence type="ECO:0000256" key="4">
    <source>
        <dbReference type="SAM" id="SignalP"/>
    </source>
</evidence>
<protein>
    <recommendedName>
        <fullName evidence="7">Extracellular matrix protein 1</fullName>
    </recommendedName>
</protein>
<evidence type="ECO:0000256" key="2">
    <source>
        <dbReference type="ARBA" id="ARBA00022525"/>
    </source>
</evidence>
<proteinExistence type="predicted"/>
<keyword evidence="2" id="KW-0964">Secreted</keyword>
<dbReference type="GO" id="GO:0030500">
    <property type="term" value="P:regulation of bone mineralization"/>
    <property type="evidence" value="ECO:0007669"/>
    <property type="project" value="TreeGrafter"/>
</dbReference>
<dbReference type="GO" id="GO:0007165">
    <property type="term" value="P:signal transduction"/>
    <property type="evidence" value="ECO:0007669"/>
    <property type="project" value="InterPro"/>
</dbReference>
<dbReference type="GO" id="GO:0005615">
    <property type="term" value="C:extracellular space"/>
    <property type="evidence" value="ECO:0007669"/>
    <property type="project" value="InterPro"/>
</dbReference>
<comment type="caution">
    <text evidence="5">The sequence shown here is derived from an EMBL/GenBank/DDBJ whole genome shotgun (WGS) entry which is preliminary data.</text>
</comment>
<dbReference type="OrthoDB" id="9889855at2759"/>
<comment type="subcellular location">
    <subcellularLocation>
        <location evidence="1">Secreted</location>
    </subcellularLocation>
</comment>